<evidence type="ECO:0000256" key="5">
    <source>
        <dbReference type="ARBA" id="ARBA00023136"/>
    </source>
</evidence>
<keyword evidence="5 8" id="KW-0472">Membrane</keyword>
<dbReference type="PANTHER" id="PTHR22883:SF23">
    <property type="entry name" value="PALMITOYLTRANSFERASE ZDHHC6"/>
    <property type="match status" value="1"/>
</dbReference>
<sequence>MHHFESPMPDDASSDHDVVEIKEKTHMICCAKYGRTRYLCMRSTRAVYFPSVLHVGPNAGCMLITYAIILAPIAVFFLKDTLATWVSVVLGLSLVCTFVAFSMVACSDPGVIRDHYVTSSGEAAGILCAHCQIRRPNDAIHCYDCEVCVDGMDHHCPWTGKCIGKNTLFWFYAFLCSISVHLTFSVGAAVYYCIGGRQA</sequence>
<comment type="catalytic activity">
    <reaction evidence="8">
        <text>L-cysteinyl-[protein] + hexadecanoyl-CoA = S-hexadecanoyl-L-cysteinyl-[protein] + CoA</text>
        <dbReference type="Rhea" id="RHEA:36683"/>
        <dbReference type="Rhea" id="RHEA-COMP:10131"/>
        <dbReference type="Rhea" id="RHEA-COMP:11032"/>
        <dbReference type="ChEBI" id="CHEBI:29950"/>
        <dbReference type="ChEBI" id="CHEBI:57287"/>
        <dbReference type="ChEBI" id="CHEBI:57379"/>
        <dbReference type="ChEBI" id="CHEBI:74151"/>
        <dbReference type="EC" id="2.3.1.225"/>
    </reaction>
</comment>
<dbReference type="PROSITE" id="PS50216">
    <property type="entry name" value="DHHC"/>
    <property type="match status" value="1"/>
</dbReference>
<feature type="transmembrane region" description="Helical" evidence="8">
    <location>
        <begin position="55"/>
        <end position="78"/>
    </location>
</feature>
<name>A0A485K847_9STRA</name>
<dbReference type="AlphaFoldDB" id="A0A485K847"/>
<dbReference type="InterPro" id="IPR039859">
    <property type="entry name" value="PFA4/ZDH16/20/ERF2-like"/>
</dbReference>
<reference evidence="11 12" key="1">
    <citation type="submission" date="2019-03" db="EMBL/GenBank/DDBJ databases">
        <authorList>
            <person name="Gaulin E."/>
            <person name="Dumas B."/>
        </authorList>
    </citation>
    <scope>NUCLEOTIDE SEQUENCE [LARGE SCALE GENOMIC DNA]</scope>
    <source>
        <strain evidence="11">CBS 568.67</strain>
    </source>
</reference>
<keyword evidence="2 8" id="KW-0808">Transferase</keyword>
<dbReference type="PANTHER" id="PTHR22883">
    <property type="entry name" value="ZINC FINGER DHHC DOMAIN CONTAINING PROTEIN"/>
    <property type="match status" value="1"/>
</dbReference>
<comment type="domain">
    <text evidence="8">The DHHC domain is required for palmitoyltransferase activity.</text>
</comment>
<evidence type="ECO:0000313" key="10">
    <source>
        <dbReference type="EMBL" id="KAF0716767.1"/>
    </source>
</evidence>
<feature type="transmembrane region" description="Helical" evidence="8">
    <location>
        <begin position="169"/>
        <end position="194"/>
    </location>
</feature>
<evidence type="ECO:0000256" key="6">
    <source>
        <dbReference type="ARBA" id="ARBA00023315"/>
    </source>
</evidence>
<feature type="domain" description="Palmitoyltransferase DHHC" evidence="9">
    <location>
        <begin position="127"/>
        <end position="193"/>
    </location>
</feature>
<dbReference type="EMBL" id="VJMH01000354">
    <property type="protein sequence ID" value="KAF0716767.1"/>
    <property type="molecule type" value="Genomic_DNA"/>
</dbReference>
<evidence type="ECO:0000256" key="7">
    <source>
        <dbReference type="ARBA" id="ARBA00038298"/>
    </source>
</evidence>
<evidence type="ECO:0000259" key="9">
    <source>
        <dbReference type="Pfam" id="PF01529"/>
    </source>
</evidence>
<accession>A0A485K847</accession>
<evidence type="ECO:0000313" key="11">
    <source>
        <dbReference type="EMBL" id="VFT79869.1"/>
    </source>
</evidence>
<proteinExistence type="inferred from homology"/>
<dbReference type="InterPro" id="IPR001594">
    <property type="entry name" value="Palmitoyltrfase_DHHC"/>
</dbReference>
<evidence type="ECO:0000256" key="8">
    <source>
        <dbReference type="RuleBase" id="RU079119"/>
    </source>
</evidence>
<keyword evidence="12" id="KW-1185">Reference proteome</keyword>
<evidence type="ECO:0000256" key="4">
    <source>
        <dbReference type="ARBA" id="ARBA00022989"/>
    </source>
</evidence>
<dbReference type="GO" id="GO:0005794">
    <property type="term" value="C:Golgi apparatus"/>
    <property type="evidence" value="ECO:0007669"/>
    <property type="project" value="TreeGrafter"/>
</dbReference>
<evidence type="ECO:0000256" key="3">
    <source>
        <dbReference type="ARBA" id="ARBA00022692"/>
    </source>
</evidence>
<dbReference type="GO" id="GO:0016020">
    <property type="term" value="C:membrane"/>
    <property type="evidence" value="ECO:0007669"/>
    <property type="project" value="UniProtKB-SubCell"/>
</dbReference>
<comment type="subcellular location">
    <subcellularLocation>
        <location evidence="1">Membrane</location>
        <topology evidence="1">Multi-pass membrane protein</topology>
    </subcellularLocation>
</comment>
<organism evidence="11 12">
    <name type="scientific">Aphanomyces stellatus</name>
    <dbReference type="NCBI Taxonomy" id="120398"/>
    <lineage>
        <taxon>Eukaryota</taxon>
        <taxon>Sar</taxon>
        <taxon>Stramenopiles</taxon>
        <taxon>Oomycota</taxon>
        <taxon>Saprolegniomycetes</taxon>
        <taxon>Saprolegniales</taxon>
        <taxon>Verrucalvaceae</taxon>
        <taxon>Aphanomyces</taxon>
    </lineage>
</organism>
<evidence type="ECO:0000313" key="12">
    <source>
        <dbReference type="Proteomes" id="UP000332933"/>
    </source>
</evidence>
<protein>
    <recommendedName>
        <fullName evidence="8">Palmitoyltransferase</fullName>
        <ecNumber evidence="8">2.3.1.225</ecNumber>
    </recommendedName>
</protein>
<dbReference type="OrthoDB" id="9909019at2759"/>
<dbReference type="GO" id="GO:0005783">
    <property type="term" value="C:endoplasmic reticulum"/>
    <property type="evidence" value="ECO:0007669"/>
    <property type="project" value="TreeGrafter"/>
</dbReference>
<comment type="similarity">
    <text evidence="7">Belongs to the DHHC palmitoyltransferase family. PFA5 subfamily.</text>
</comment>
<dbReference type="GO" id="GO:0006612">
    <property type="term" value="P:protein targeting to membrane"/>
    <property type="evidence" value="ECO:0007669"/>
    <property type="project" value="TreeGrafter"/>
</dbReference>
<dbReference type="GO" id="GO:0019706">
    <property type="term" value="F:protein-cysteine S-palmitoyltransferase activity"/>
    <property type="evidence" value="ECO:0007669"/>
    <property type="project" value="UniProtKB-EC"/>
</dbReference>
<gene>
    <name evidence="11" type="primary">Aste57867_2675</name>
    <name evidence="10" type="ORF">As57867_002668</name>
    <name evidence="11" type="ORF">ASTE57867_2675</name>
</gene>
<keyword evidence="6 8" id="KW-0012">Acyltransferase</keyword>
<dbReference type="Proteomes" id="UP000332933">
    <property type="component" value="Unassembled WGS sequence"/>
</dbReference>
<keyword evidence="3 8" id="KW-0812">Transmembrane</keyword>
<dbReference type="EC" id="2.3.1.225" evidence="8"/>
<reference evidence="10" key="2">
    <citation type="submission" date="2019-06" db="EMBL/GenBank/DDBJ databases">
        <title>Genomics analysis of Aphanomyces spp. identifies a new class of oomycete effector associated with host adaptation.</title>
        <authorList>
            <person name="Gaulin E."/>
        </authorList>
    </citation>
    <scope>NUCLEOTIDE SEQUENCE</scope>
    <source>
        <strain evidence="10">CBS 578.67</strain>
    </source>
</reference>
<evidence type="ECO:0000256" key="1">
    <source>
        <dbReference type="ARBA" id="ARBA00004141"/>
    </source>
</evidence>
<evidence type="ECO:0000256" key="2">
    <source>
        <dbReference type="ARBA" id="ARBA00022679"/>
    </source>
</evidence>
<dbReference type="EMBL" id="CAADRA010000354">
    <property type="protein sequence ID" value="VFT79869.1"/>
    <property type="molecule type" value="Genomic_DNA"/>
</dbReference>
<keyword evidence="4 8" id="KW-1133">Transmembrane helix</keyword>
<dbReference type="Pfam" id="PF01529">
    <property type="entry name" value="DHHC"/>
    <property type="match status" value="1"/>
</dbReference>
<feature type="transmembrane region" description="Helical" evidence="8">
    <location>
        <begin position="85"/>
        <end position="105"/>
    </location>
</feature>